<comment type="similarity">
    <text evidence="1">Belongs to the eukaryotic ribosomal protein eL24 family.</text>
</comment>
<dbReference type="PANTHER" id="PTHR10792:SF1">
    <property type="entry name" value="RIBOSOMAL PROTEIN L24"/>
    <property type="match status" value="1"/>
</dbReference>
<dbReference type="GO" id="GO:0002181">
    <property type="term" value="P:cytoplasmic translation"/>
    <property type="evidence" value="ECO:0007669"/>
    <property type="project" value="TreeGrafter"/>
</dbReference>
<feature type="region of interest" description="Disordered" evidence="6">
    <location>
        <begin position="112"/>
        <end position="165"/>
    </location>
</feature>
<dbReference type="GO" id="GO:0003729">
    <property type="term" value="F:mRNA binding"/>
    <property type="evidence" value="ECO:0007669"/>
    <property type="project" value="TreeGrafter"/>
</dbReference>
<organism evidence="8 9">
    <name type="scientific">Patella caerulea</name>
    <name type="common">Rayed Mediterranean limpet</name>
    <dbReference type="NCBI Taxonomy" id="87958"/>
    <lineage>
        <taxon>Eukaryota</taxon>
        <taxon>Metazoa</taxon>
        <taxon>Spiralia</taxon>
        <taxon>Lophotrochozoa</taxon>
        <taxon>Mollusca</taxon>
        <taxon>Gastropoda</taxon>
        <taxon>Patellogastropoda</taxon>
        <taxon>Patelloidea</taxon>
        <taxon>Patellidae</taxon>
        <taxon>Patella</taxon>
    </lineage>
</organism>
<dbReference type="InterPro" id="IPR011017">
    <property type="entry name" value="TRASH_dom"/>
</dbReference>
<evidence type="ECO:0000256" key="6">
    <source>
        <dbReference type="SAM" id="MobiDB-lite"/>
    </source>
</evidence>
<dbReference type="Gene3D" id="2.30.170.20">
    <property type="entry name" value="Ribosomal protein L24e"/>
    <property type="match status" value="1"/>
</dbReference>
<evidence type="ECO:0000313" key="9">
    <source>
        <dbReference type="Proteomes" id="UP001347796"/>
    </source>
</evidence>
<dbReference type="FunFam" id="2.30.170.20:FF:000002">
    <property type="entry name" value="60S ribosomal protein L24"/>
    <property type="match status" value="1"/>
</dbReference>
<dbReference type="CDD" id="cd00472">
    <property type="entry name" value="Ribosomal_L24e_L24"/>
    <property type="match status" value="1"/>
</dbReference>
<evidence type="ECO:0000256" key="2">
    <source>
        <dbReference type="ARBA" id="ARBA00022980"/>
    </source>
</evidence>
<feature type="domain" description="TRASH" evidence="7">
    <location>
        <begin position="6"/>
        <end position="44"/>
    </location>
</feature>
<gene>
    <name evidence="8" type="ORF">SNE40_019074</name>
</gene>
<evidence type="ECO:0000256" key="4">
    <source>
        <dbReference type="ARBA" id="ARBA00040612"/>
    </source>
</evidence>
<keyword evidence="2" id="KW-0689">Ribosomal protein</keyword>
<dbReference type="PANTHER" id="PTHR10792">
    <property type="entry name" value="60S RIBOSOMAL PROTEIN L24"/>
    <property type="match status" value="1"/>
</dbReference>
<evidence type="ECO:0000256" key="5">
    <source>
        <dbReference type="ARBA" id="ARBA00041213"/>
    </source>
</evidence>
<evidence type="ECO:0000256" key="1">
    <source>
        <dbReference type="ARBA" id="ARBA00005647"/>
    </source>
</evidence>
<dbReference type="Gene3D" id="6.10.250.1270">
    <property type="match status" value="1"/>
</dbReference>
<proteinExistence type="inferred from homology"/>
<comment type="caution">
    <text evidence="8">The sequence shown here is derived from an EMBL/GenBank/DDBJ whole genome shotgun (WGS) entry which is preliminary data.</text>
</comment>
<dbReference type="SMART" id="SM00746">
    <property type="entry name" value="TRASH"/>
    <property type="match status" value="1"/>
</dbReference>
<evidence type="ECO:0000256" key="3">
    <source>
        <dbReference type="ARBA" id="ARBA00023274"/>
    </source>
</evidence>
<protein>
    <recommendedName>
        <fullName evidence="4">Large ribosomal subunit protein eL24</fullName>
    </recommendedName>
    <alternativeName>
        <fullName evidence="5">60S ribosomal protein L24</fullName>
    </alternativeName>
</protein>
<sequence>MKIELCSYSGLKIYPGHGKRVVLKDGKVFNFLNSKCCASHFMKRNPREIRWTVLYRRKYKKGNLETVAKKRNRKTVKHERGIAGATLQDILAKRNQTPEVRAAQREQAIRAQKEKLKVQAKKGATDKGAAGKKKAPAGKAAKGGKTSKPVAKNVQKAAPRVGGKR</sequence>
<dbReference type="Pfam" id="PF01246">
    <property type="entry name" value="Ribosomal_L24e"/>
    <property type="match status" value="1"/>
</dbReference>
<keyword evidence="9" id="KW-1185">Reference proteome</keyword>
<dbReference type="GO" id="GO:0003735">
    <property type="term" value="F:structural constituent of ribosome"/>
    <property type="evidence" value="ECO:0007669"/>
    <property type="project" value="InterPro"/>
</dbReference>
<evidence type="ECO:0000259" key="7">
    <source>
        <dbReference type="SMART" id="SM00746"/>
    </source>
</evidence>
<dbReference type="InterPro" id="IPR000988">
    <property type="entry name" value="Ribosomal_eL24-rel_N"/>
</dbReference>
<reference evidence="8 9" key="1">
    <citation type="submission" date="2024-01" db="EMBL/GenBank/DDBJ databases">
        <title>The genome of the rayed Mediterranean limpet Patella caerulea (Linnaeus, 1758).</title>
        <authorList>
            <person name="Anh-Thu Weber A."/>
            <person name="Halstead-Nussloch G."/>
        </authorList>
    </citation>
    <scope>NUCLEOTIDE SEQUENCE [LARGE SCALE GENOMIC DNA]</scope>
    <source>
        <strain evidence="8">AATW-2023a</strain>
        <tissue evidence="8">Whole specimen</tissue>
    </source>
</reference>
<dbReference type="SUPFAM" id="SSF57716">
    <property type="entry name" value="Glucocorticoid receptor-like (DNA-binding domain)"/>
    <property type="match status" value="1"/>
</dbReference>
<dbReference type="GO" id="GO:0022625">
    <property type="term" value="C:cytosolic large ribosomal subunit"/>
    <property type="evidence" value="ECO:0007669"/>
    <property type="project" value="TreeGrafter"/>
</dbReference>
<dbReference type="EMBL" id="JAZGQO010000014">
    <property type="protein sequence ID" value="KAK6170762.1"/>
    <property type="molecule type" value="Genomic_DNA"/>
</dbReference>
<accession>A0AAN8J606</accession>
<dbReference type="Proteomes" id="UP001347796">
    <property type="component" value="Unassembled WGS sequence"/>
</dbReference>
<dbReference type="AlphaFoldDB" id="A0AAN8J606"/>
<name>A0AAN8J606_PATCE</name>
<evidence type="ECO:0000313" key="8">
    <source>
        <dbReference type="EMBL" id="KAK6170762.1"/>
    </source>
</evidence>
<keyword evidence="3" id="KW-0687">Ribonucleoprotein</keyword>
<dbReference type="InterPro" id="IPR038630">
    <property type="entry name" value="L24e/L24_sf"/>
</dbReference>
<dbReference type="InterPro" id="IPR056366">
    <property type="entry name" value="Ribosomal_eL24"/>
</dbReference>